<dbReference type="InterPro" id="IPR036812">
    <property type="entry name" value="NAD(P)_OxRdtase_dom_sf"/>
</dbReference>
<dbReference type="PANTHER" id="PTHR43364:SF4">
    <property type="entry name" value="NAD(P)-LINKED OXIDOREDUCTASE SUPERFAMILY PROTEIN"/>
    <property type="match status" value="1"/>
</dbReference>
<gene>
    <name evidence="3" type="ORF">QOZ94_000984</name>
</gene>
<evidence type="ECO:0000259" key="2">
    <source>
        <dbReference type="Pfam" id="PF00248"/>
    </source>
</evidence>
<protein>
    <submittedName>
        <fullName evidence="3">Aryl-alcohol dehydrogenase-like predicted oxidoreductase</fullName>
    </submittedName>
</protein>
<dbReference type="CDD" id="cd19080">
    <property type="entry name" value="AKR_AKR9A_9B"/>
    <property type="match status" value="1"/>
</dbReference>
<comment type="caution">
    <text evidence="3">The sequence shown here is derived from an EMBL/GenBank/DDBJ whole genome shotgun (WGS) entry which is preliminary data.</text>
</comment>
<dbReference type="RefSeq" id="WP_237347109.1">
    <property type="nucleotide sequence ID" value="NZ_JABWGX010000028.1"/>
</dbReference>
<reference evidence="3 4" key="1">
    <citation type="submission" date="2023-07" db="EMBL/GenBank/DDBJ databases">
        <title>Genomic Encyclopedia of Type Strains, Phase IV (KMG-IV): sequencing the most valuable type-strain genomes for metagenomic binning, comparative biology and taxonomic classification.</title>
        <authorList>
            <person name="Goeker M."/>
        </authorList>
    </citation>
    <scope>NUCLEOTIDE SEQUENCE [LARGE SCALE GENOMIC DNA]</scope>
    <source>
        <strain evidence="3 4">DSM 3770</strain>
    </source>
</reference>
<name>A0ABU0LAX0_XANAG</name>
<sequence length="328" mass="34893">MKYRYFGRGTGIKASPLILGSGMLGNVSGYGSPPDEAKAILTDFVVAGGNFIDTSDAYQFGQSETLIGEFISSCRDDYIISSKYSRTASQKPSVAAQGSHRKAMVQSVEASLRRLNTDRIDIYLAHMDDGATPIEEVVRGFEDLVSAGKIIFGGFSNTPAWRVAKAATVADMRGWAPLGAVQLEYSLLQRTPERELLPMADEFGLAVMGYSPLAGGVLTGKYRKGEEGRATAFKGAISHNDAGLSAKVIDILVEASEQLGASPGQIAIAWAISKGVFPIIGPRSAAQLEDNLGAASISLDNETIKRLDAASEISLGYPHELLASIRQP</sequence>
<dbReference type="Pfam" id="PF00248">
    <property type="entry name" value="Aldo_ket_red"/>
    <property type="match status" value="1"/>
</dbReference>
<dbReference type="InterPro" id="IPR023210">
    <property type="entry name" value="NADP_OxRdtase_dom"/>
</dbReference>
<dbReference type="Gene3D" id="3.20.20.100">
    <property type="entry name" value="NADP-dependent oxidoreductase domain"/>
    <property type="match status" value="1"/>
</dbReference>
<dbReference type="SUPFAM" id="SSF51430">
    <property type="entry name" value="NAD(P)-linked oxidoreductase"/>
    <property type="match status" value="1"/>
</dbReference>
<keyword evidence="1" id="KW-0560">Oxidoreductase</keyword>
<evidence type="ECO:0000313" key="3">
    <source>
        <dbReference type="EMBL" id="MDQ0504210.1"/>
    </source>
</evidence>
<keyword evidence="4" id="KW-1185">Reference proteome</keyword>
<dbReference type="Proteomes" id="UP001241747">
    <property type="component" value="Unassembled WGS sequence"/>
</dbReference>
<evidence type="ECO:0000256" key="1">
    <source>
        <dbReference type="ARBA" id="ARBA00023002"/>
    </source>
</evidence>
<organism evidence="3 4">
    <name type="scientific">Xanthobacter agilis</name>
    <dbReference type="NCBI Taxonomy" id="47492"/>
    <lineage>
        <taxon>Bacteria</taxon>
        <taxon>Pseudomonadati</taxon>
        <taxon>Pseudomonadota</taxon>
        <taxon>Alphaproteobacteria</taxon>
        <taxon>Hyphomicrobiales</taxon>
        <taxon>Xanthobacteraceae</taxon>
        <taxon>Xanthobacter</taxon>
    </lineage>
</organism>
<proteinExistence type="predicted"/>
<accession>A0ABU0LAX0</accession>
<dbReference type="PANTHER" id="PTHR43364">
    <property type="entry name" value="NADH-SPECIFIC METHYLGLYOXAL REDUCTASE-RELATED"/>
    <property type="match status" value="1"/>
</dbReference>
<dbReference type="InterPro" id="IPR050523">
    <property type="entry name" value="AKR_Detox_Biosynth"/>
</dbReference>
<feature type="domain" description="NADP-dependent oxidoreductase" evidence="2">
    <location>
        <begin position="16"/>
        <end position="311"/>
    </location>
</feature>
<evidence type="ECO:0000313" key="4">
    <source>
        <dbReference type="Proteomes" id="UP001241747"/>
    </source>
</evidence>
<dbReference type="EMBL" id="JAUSVY010000002">
    <property type="protein sequence ID" value="MDQ0504210.1"/>
    <property type="molecule type" value="Genomic_DNA"/>
</dbReference>